<evidence type="ECO:0000313" key="1">
    <source>
        <dbReference type="EMBL" id="QDU63358.1"/>
    </source>
</evidence>
<name>A0A518B8R0_9BACT</name>
<organism evidence="1 2">
    <name type="scientific">Kolteria novifilia</name>
    <dbReference type="NCBI Taxonomy" id="2527975"/>
    <lineage>
        <taxon>Bacteria</taxon>
        <taxon>Pseudomonadati</taxon>
        <taxon>Planctomycetota</taxon>
        <taxon>Planctomycetia</taxon>
        <taxon>Kolteriales</taxon>
        <taxon>Kolteriaceae</taxon>
        <taxon>Kolteria</taxon>
    </lineage>
</organism>
<accession>A0A518B8R0</accession>
<dbReference type="RefSeq" id="WP_145260772.1">
    <property type="nucleotide sequence ID" value="NZ_CP036279.1"/>
</dbReference>
<proteinExistence type="predicted"/>
<keyword evidence="2" id="KW-1185">Reference proteome</keyword>
<dbReference type="Gene3D" id="1.10.10.10">
    <property type="entry name" value="Winged helix-like DNA-binding domain superfamily/Winged helix DNA-binding domain"/>
    <property type="match status" value="1"/>
</dbReference>
<dbReference type="KEGG" id="knv:Pan216_42360"/>
<dbReference type="Proteomes" id="UP000317093">
    <property type="component" value="Chromosome"/>
</dbReference>
<dbReference type="EMBL" id="CP036279">
    <property type="protein sequence ID" value="QDU63358.1"/>
    <property type="molecule type" value="Genomic_DNA"/>
</dbReference>
<sequence>MIPNTKKRRRRSARIDRLNQAVHHAWERGLASTSLHLSAKQHLLLSALQVAGQASPENLSFATDVELRTTRQLLENYAIEGTVERFGDEYALTTMGHDMIRQYEQEELQPLRNELSSLGRDYF</sequence>
<evidence type="ECO:0000313" key="2">
    <source>
        <dbReference type="Proteomes" id="UP000317093"/>
    </source>
</evidence>
<gene>
    <name evidence="1" type="ORF">Pan216_42360</name>
</gene>
<dbReference type="InterPro" id="IPR036388">
    <property type="entry name" value="WH-like_DNA-bd_sf"/>
</dbReference>
<dbReference type="InterPro" id="IPR036390">
    <property type="entry name" value="WH_DNA-bd_sf"/>
</dbReference>
<dbReference type="SUPFAM" id="SSF46785">
    <property type="entry name" value="Winged helix' DNA-binding domain"/>
    <property type="match status" value="1"/>
</dbReference>
<reference evidence="1 2" key="1">
    <citation type="submission" date="2019-02" db="EMBL/GenBank/DDBJ databases">
        <title>Deep-cultivation of Planctomycetes and their phenomic and genomic characterization uncovers novel biology.</title>
        <authorList>
            <person name="Wiegand S."/>
            <person name="Jogler M."/>
            <person name="Boedeker C."/>
            <person name="Pinto D."/>
            <person name="Vollmers J."/>
            <person name="Rivas-Marin E."/>
            <person name="Kohn T."/>
            <person name="Peeters S.H."/>
            <person name="Heuer A."/>
            <person name="Rast P."/>
            <person name="Oberbeckmann S."/>
            <person name="Bunk B."/>
            <person name="Jeske O."/>
            <person name="Meyerdierks A."/>
            <person name="Storesund J.E."/>
            <person name="Kallscheuer N."/>
            <person name="Luecker S."/>
            <person name="Lage O.M."/>
            <person name="Pohl T."/>
            <person name="Merkel B.J."/>
            <person name="Hornburger P."/>
            <person name="Mueller R.-W."/>
            <person name="Bruemmer F."/>
            <person name="Labrenz M."/>
            <person name="Spormann A.M."/>
            <person name="Op den Camp H."/>
            <person name="Overmann J."/>
            <person name="Amann R."/>
            <person name="Jetten M.S.M."/>
            <person name="Mascher T."/>
            <person name="Medema M.H."/>
            <person name="Devos D.P."/>
            <person name="Kaster A.-K."/>
            <person name="Ovreas L."/>
            <person name="Rohde M."/>
            <person name="Galperin M.Y."/>
            <person name="Jogler C."/>
        </authorList>
    </citation>
    <scope>NUCLEOTIDE SEQUENCE [LARGE SCALE GENOMIC DNA]</scope>
    <source>
        <strain evidence="1 2">Pan216</strain>
    </source>
</reference>
<dbReference type="AlphaFoldDB" id="A0A518B8R0"/>
<protein>
    <recommendedName>
        <fullName evidence="3">ArnR1-like winged helix-turn-helix domain-containing protein</fullName>
    </recommendedName>
</protein>
<evidence type="ECO:0008006" key="3">
    <source>
        <dbReference type="Google" id="ProtNLM"/>
    </source>
</evidence>